<dbReference type="FunFam" id="1.10.1520.10:FF:000001">
    <property type="entry name" value="Ribonuclease 3"/>
    <property type="match status" value="1"/>
</dbReference>
<keyword evidence="13 15" id="KW-0460">Magnesium</keyword>
<evidence type="ECO:0000256" key="11">
    <source>
        <dbReference type="ARBA" id="ARBA00022759"/>
    </source>
</evidence>
<feature type="binding site" evidence="15">
    <location>
        <position position="48"/>
    </location>
    <ligand>
        <name>Mg(2+)</name>
        <dbReference type="ChEBI" id="CHEBI:18420"/>
    </ligand>
</feature>
<dbReference type="GO" id="GO:0004525">
    <property type="term" value="F:ribonuclease III activity"/>
    <property type="evidence" value="ECO:0007669"/>
    <property type="project" value="UniProtKB-UniRule"/>
</dbReference>
<keyword evidence="11 15" id="KW-0255">Endonuclease</keyword>
<dbReference type="NCBIfam" id="TIGR02191">
    <property type="entry name" value="RNaseIII"/>
    <property type="match status" value="1"/>
</dbReference>
<dbReference type="PROSITE" id="PS00517">
    <property type="entry name" value="RNASE_3_1"/>
    <property type="match status" value="1"/>
</dbReference>
<dbReference type="SMART" id="SM00535">
    <property type="entry name" value="RIBOc"/>
    <property type="match status" value="1"/>
</dbReference>
<feature type="active site" evidence="15">
    <location>
        <position position="124"/>
    </location>
</feature>
<evidence type="ECO:0000256" key="14">
    <source>
        <dbReference type="ARBA" id="ARBA00022884"/>
    </source>
</evidence>
<keyword evidence="19" id="KW-1185">Reference proteome</keyword>
<dbReference type="FunFam" id="3.30.160.20:FF:000003">
    <property type="entry name" value="Ribonuclease 3"/>
    <property type="match status" value="1"/>
</dbReference>
<dbReference type="SUPFAM" id="SSF69065">
    <property type="entry name" value="RNase III domain-like"/>
    <property type="match status" value="1"/>
</dbReference>
<evidence type="ECO:0000256" key="7">
    <source>
        <dbReference type="ARBA" id="ARBA00022664"/>
    </source>
</evidence>
<evidence type="ECO:0000256" key="9">
    <source>
        <dbReference type="ARBA" id="ARBA00022722"/>
    </source>
</evidence>
<dbReference type="GO" id="GO:0010468">
    <property type="term" value="P:regulation of gene expression"/>
    <property type="evidence" value="ECO:0007669"/>
    <property type="project" value="TreeGrafter"/>
</dbReference>
<dbReference type="EMBL" id="JAAKDE010000008">
    <property type="protein sequence ID" value="MBA2132827.1"/>
    <property type="molecule type" value="Genomic_DNA"/>
</dbReference>
<evidence type="ECO:0000256" key="6">
    <source>
        <dbReference type="ARBA" id="ARBA00022552"/>
    </source>
</evidence>
<keyword evidence="14 15" id="KW-0694">RNA-binding</keyword>
<evidence type="ECO:0000256" key="10">
    <source>
        <dbReference type="ARBA" id="ARBA00022723"/>
    </source>
</evidence>
<feature type="domain" description="DRBM" evidence="16">
    <location>
        <begin position="162"/>
        <end position="229"/>
    </location>
</feature>
<evidence type="ECO:0000259" key="17">
    <source>
        <dbReference type="PROSITE" id="PS50142"/>
    </source>
</evidence>
<name>A0A8J6LS15_9FIRM</name>
<accession>A0A8J6LS15</accession>
<feature type="binding site" evidence="15">
    <location>
        <position position="124"/>
    </location>
    <ligand>
        <name>Mg(2+)</name>
        <dbReference type="ChEBI" id="CHEBI:18420"/>
    </ligand>
</feature>
<dbReference type="AlphaFoldDB" id="A0A8J6LS15"/>
<evidence type="ECO:0000256" key="4">
    <source>
        <dbReference type="ARBA" id="ARBA00011738"/>
    </source>
</evidence>
<comment type="subunit">
    <text evidence="4 15">Homodimer.</text>
</comment>
<comment type="similarity">
    <text evidence="3">Belongs to the ribonuclease III family.</text>
</comment>
<dbReference type="CDD" id="cd00593">
    <property type="entry name" value="RIBOc"/>
    <property type="match status" value="1"/>
</dbReference>
<evidence type="ECO:0000256" key="15">
    <source>
        <dbReference type="HAMAP-Rule" id="MF_00104"/>
    </source>
</evidence>
<evidence type="ECO:0000256" key="8">
    <source>
        <dbReference type="ARBA" id="ARBA00022694"/>
    </source>
</evidence>
<evidence type="ECO:0000256" key="5">
    <source>
        <dbReference type="ARBA" id="ARBA00022490"/>
    </source>
</evidence>
<evidence type="ECO:0000256" key="3">
    <source>
        <dbReference type="ARBA" id="ARBA00010183"/>
    </source>
</evidence>
<comment type="catalytic activity">
    <reaction evidence="1 15">
        <text>Endonucleolytic cleavage to 5'-phosphomonoester.</text>
        <dbReference type="EC" id="3.1.26.3"/>
    </reaction>
</comment>
<organism evidence="18 19">
    <name type="scientific">Capillibacterium thermochitinicola</name>
    <dbReference type="NCBI Taxonomy" id="2699427"/>
    <lineage>
        <taxon>Bacteria</taxon>
        <taxon>Bacillati</taxon>
        <taxon>Bacillota</taxon>
        <taxon>Capillibacterium</taxon>
    </lineage>
</organism>
<keyword evidence="5 15" id="KW-0963">Cytoplasm</keyword>
<evidence type="ECO:0000256" key="13">
    <source>
        <dbReference type="ARBA" id="ARBA00022842"/>
    </source>
</evidence>
<dbReference type="CDD" id="cd10845">
    <property type="entry name" value="DSRM_RNAse_III_family"/>
    <property type="match status" value="1"/>
</dbReference>
<keyword evidence="9 15" id="KW-0540">Nuclease</keyword>
<dbReference type="InterPro" id="IPR014720">
    <property type="entry name" value="dsRBD_dom"/>
</dbReference>
<comment type="function">
    <text evidence="15">Digests double-stranded RNA. Involved in the processing of primary rRNA transcript to yield the immediate precursors to the large and small rRNAs (23S and 16S). Processes some mRNAs, and tRNAs when they are encoded in the rRNA operon. Processes pre-crRNA and tracrRNA of type II CRISPR loci if present in the organism.</text>
</comment>
<keyword evidence="6 15" id="KW-0698">rRNA processing</keyword>
<dbReference type="SMART" id="SM00358">
    <property type="entry name" value="DSRM"/>
    <property type="match status" value="1"/>
</dbReference>
<sequence length="229" mass="25844">MNGESLAEINPLIQQLGLFQENSRLLKQALAHRSYTHEAGGDSNERLEFLGDSVLSLVISEYLFMHYPQKPEGDLSKWRAYLVSTESLARLARKLGLGRYLLLGVGEDKSGGRERRSILADAMEALIAAIYLEYGWERVKTFILEQWEPLLALMEKYPLPIDPKTHLQELLQAKGSVPRYKLVRAEGPDHNRLYTIAVYNGNSFLGQGVGRSKKEAEQEAAEEALKDLE</sequence>
<dbReference type="GO" id="GO:0042802">
    <property type="term" value="F:identical protein binding"/>
    <property type="evidence" value="ECO:0007669"/>
    <property type="project" value="UniProtKB-ARBA"/>
</dbReference>
<dbReference type="Pfam" id="PF00035">
    <property type="entry name" value="dsrm"/>
    <property type="match status" value="1"/>
</dbReference>
<proteinExistence type="inferred from homology"/>
<protein>
    <recommendedName>
        <fullName evidence="15">Ribonuclease 3</fullName>
        <ecNumber evidence="15">3.1.26.3</ecNumber>
    </recommendedName>
    <alternativeName>
        <fullName evidence="15">Ribonuclease III</fullName>
        <shortName evidence="15">RNase III</shortName>
    </alternativeName>
</protein>
<dbReference type="SUPFAM" id="SSF54768">
    <property type="entry name" value="dsRNA-binding domain-like"/>
    <property type="match status" value="1"/>
</dbReference>
<dbReference type="InterPro" id="IPR000999">
    <property type="entry name" value="RNase_III_dom"/>
</dbReference>
<comment type="cofactor">
    <cofactor evidence="15">
        <name>Mg(2+)</name>
        <dbReference type="ChEBI" id="CHEBI:18420"/>
    </cofactor>
</comment>
<comment type="subcellular location">
    <subcellularLocation>
        <location evidence="2 15">Cytoplasm</location>
    </subcellularLocation>
</comment>
<evidence type="ECO:0000256" key="1">
    <source>
        <dbReference type="ARBA" id="ARBA00000109"/>
    </source>
</evidence>
<feature type="domain" description="RNase III" evidence="17">
    <location>
        <begin position="9"/>
        <end position="135"/>
    </location>
</feature>
<evidence type="ECO:0000313" key="18">
    <source>
        <dbReference type="EMBL" id="MBA2132827.1"/>
    </source>
</evidence>
<dbReference type="GO" id="GO:0006397">
    <property type="term" value="P:mRNA processing"/>
    <property type="evidence" value="ECO:0007669"/>
    <property type="project" value="UniProtKB-UniRule"/>
</dbReference>
<dbReference type="GO" id="GO:0003725">
    <property type="term" value="F:double-stranded RNA binding"/>
    <property type="evidence" value="ECO:0007669"/>
    <property type="project" value="TreeGrafter"/>
</dbReference>
<evidence type="ECO:0000256" key="12">
    <source>
        <dbReference type="ARBA" id="ARBA00022801"/>
    </source>
</evidence>
<dbReference type="PROSITE" id="PS50137">
    <property type="entry name" value="DS_RBD"/>
    <property type="match status" value="1"/>
</dbReference>
<dbReference type="PROSITE" id="PS50142">
    <property type="entry name" value="RNASE_3_2"/>
    <property type="match status" value="1"/>
</dbReference>
<feature type="active site" evidence="15">
    <location>
        <position position="52"/>
    </location>
</feature>
<keyword evidence="12 15" id="KW-0378">Hydrolase</keyword>
<dbReference type="RefSeq" id="WP_181339278.1">
    <property type="nucleotide sequence ID" value="NZ_JAAKDE010000008.1"/>
</dbReference>
<evidence type="ECO:0000313" key="19">
    <source>
        <dbReference type="Proteomes" id="UP000657177"/>
    </source>
</evidence>
<dbReference type="GO" id="GO:0046872">
    <property type="term" value="F:metal ion binding"/>
    <property type="evidence" value="ECO:0007669"/>
    <property type="project" value="UniProtKB-KW"/>
</dbReference>
<keyword evidence="8 15" id="KW-0819">tRNA processing</keyword>
<feature type="binding site" evidence="15">
    <location>
        <position position="121"/>
    </location>
    <ligand>
        <name>Mg(2+)</name>
        <dbReference type="ChEBI" id="CHEBI:18420"/>
    </ligand>
</feature>
<evidence type="ECO:0000256" key="2">
    <source>
        <dbReference type="ARBA" id="ARBA00004496"/>
    </source>
</evidence>
<keyword evidence="15" id="KW-0699">rRNA-binding</keyword>
<keyword evidence="10 15" id="KW-0479">Metal-binding</keyword>
<dbReference type="PANTHER" id="PTHR11207">
    <property type="entry name" value="RIBONUCLEASE III"/>
    <property type="match status" value="1"/>
</dbReference>
<dbReference type="Proteomes" id="UP000657177">
    <property type="component" value="Unassembled WGS sequence"/>
</dbReference>
<comment type="caution">
    <text evidence="18">The sequence shown here is derived from an EMBL/GenBank/DDBJ whole genome shotgun (WGS) entry which is preliminary data.</text>
</comment>
<gene>
    <name evidence="15 18" type="primary">rnc</name>
    <name evidence="18" type="ORF">G5B42_04615</name>
</gene>
<evidence type="ECO:0000259" key="16">
    <source>
        <dbReference type="PROSITE" id="PS50137"/>
    </source>
</evidence>
<dbReference type="GO" id="GO:0005737">
    <property type="term" value="C:cytoplasm"/>
    <property type="evidence" value="ECO:0007669"/>
    <property type="project" value="UniProtKB-SubCell"/>
</dbReference>
<dbReference type="HAMAP" id="MF_00104">
    <property type="entry name" value="RNase_III"/>
    <property type="match status" value="1"/>
</dbReference>
<dbReference type="InterPro" id="IPR011907">
    <property type="entry name" value="RNase_III"/>
</dbReference>
<dbReference type="GO" id="GO:0008033">
    <property type="term" value="P:tRNA processing"/>
    <property type="evidence" value="ECO:0007669"/>
    <property type="project" value="UniProtKB-KW"/>
</dbReference>
<dbReference type="GO" id="GO:0019843">
    <property type="term" value="F:rRNA binding"/>
    <property type="evidence" value="ECO:0007669"/>
    <property type="project" value="UniProtKB-KW"/>
</dbReference>
<dbReference type="InterPro" id="IPR036389">
    <property type="entry name" value="RNase_III_sf"/>
</dbReference>
<keyword evidence="7 15" id="KW-0507">mRNA processing</keyword>
<dbReference type="Gene3D" id="1.10.1520.10">
    <property type="entry name" value="Ribonuclease III domain"/>
    <property type="match status" value="1"/>
</dbReference>
<reference evidence="18" key="1">
    <citation type="submission" date="2020-06" db="EMBL/GenBank/DDBJ databases">
        <title>Novel chitinolytic bacterium.</title>
        <authorList>
            <person name="Ungkulpasvich U."/>
            <person name="Kosugi A."/>
            <person name="Uke A."/>
        </authorList>
    </citation>
    <scope>NUCLEOTIDE SEQUENCE</scope>
    <source>
        <strain evidence="18">UUS1-1</strain>
    </source>
</reference>
<dbReference type="PANTHER" id="PTHR11207:SF0">
    <property type="entry name" value="RIBONUCLEASE 3"/>
    <property type="match status" value="1"/>
</dbReference>
<dbReference type="GO" id="GO:0006364">
    <property type="term" value="P:rRNA processing"/>
    <property type="evidence" value="ECO:0007669"/>
    <property type="project" value="UniProtKB-UniRule"/>
</dbReference>
<dbReference type="Pfam" id="PF14622">
    <property type="entry name" value="Ribonucleas_3_3"/>
    <property type="match status" value="1"/>
</dbReference>
<dbReference type="EC" id="3.1.26.3" evidence="15"/>
<dbReference type="Gene3D" id="3.30.160.20">
    <property type="match status" value="1"/>
</dbReference>